<evidence type="ECO:0000313" key="7">
    <source>
        <dbReference type="Proteomes" id="UP000611459"/>
    </source>
</evidence>
<protein>
    <submittedName>
        <fullName evidence="4">Aldehyde dehydrogenase</fullName>
    </submittedName>
</protein>
<sequence length="500" mass="54200">MSEEVKVVDWHAKAKSLDVQTKLFIDGQFVDAVDGGRFTTVNPATGLDQHTMVRGNEKDIDLAVAAARRTFKEGVWSRMAPRDRMDVLFRLAQLINEHTEEFALLDCLDMGKPISDLLNGDVPFSAHTFQYFAEAIDKIEGVVTNTASSAFHFISREPIGVVGAVTPWNYPLMMAAWKVAPALAAGNSVVLKPAEQSPTSALLLARLFVEAGGPAGVFNVVNGFGEDAGKALALHKDVDKISFTGSTEVGKLMMIYAGQSNMKRVTTECGGKSPQIVFDDVADIDTAVRYAASGIYGNQGEVCSAGSRILVQRGIYEQFVKKFVELAPTMFKPGDPLDPGTTMGPLVTKEQHKRVSSYIDIGQSEGGVLALAGQIPAELRAGNFVAPTLFTDVNRNMRIANEEIFGPVAAIMPFDSEEEAVDIANSSIYGLAAGIWTSNVTRAHRVARNVESGIVWVNCYDHGDMTQPWGGFKQSGQGRDKCFETILAHTQSKSVWLNLE</sequence>
<evidence type="ECO:0000256" key="1">
    <source>
        <dbReference type="ARBA" id="ARBA00009986"/>
    </source>
</evidence>
<dbReference type="OrthoDB" id="6187633at2"/>
<dbReference type="EMBL" id="JAGEMX010000007">
    <property type="protein sequence ID" value="MBO1832373.1"/>
    <property type="molecule type" value="Genomic_DNA"/>
</dbReference>
<dbReference type="GO" id="GO:0004030">
    <property type="term" value="F:aldehyde dehydrogenase [NAD(P)+] activity"/>
    <property type="evidence" value="ECO:0007669"/>
    <property type="project" value="UniProtKB-ARBA"/>
</dbReference>
<dbReference type="CDD" id="cd07112">
    <property type="entry name" value="ALDH_GABALDH-PuuC"/>
    <property type="match status" value="1"/>
</dbReference>
<dbReference type="PROSITE" id="PS00070">
    <property type="entry name" value="ALDEHYDE_DEHYDR_CYS"/>
    <property type="match status" value="1"/>
</dbReference>
<reference evidence="5 8" key="2">
    <citation type="submission" date="2021-03" db="EMBL/GenBank/DDBJ databases">
        <title>Clinical course, treatment and visual outcome of an outbreak of Burkholderia contaminans endophthalmitis following cataract surgery.</title>
        <authorList>
            <person name="Lind C."/>
            <person name="Olsen K."/>
            <person name="Angelsen N.K."/>
            <person name="Krefting E.A."/>
            <person name="Fossen K."/>
            <person name="Gravningen K."/>
            <person name="Depoorter E."/>
            <person name="Vandamme P."/>
            <person name="Bertelsen G."/>
        </authorList>
    </citation>
    <scope>NUCLEOTIDE SEQUENCE [LARGE SCALE GENOMIC DNA]</scope>
    <source>
        <strain evidence="5 8">51242556</strain>
    </source>
</reference>
<dbReference type="GeneID" id="93188660"/>
<dbReference type="Proteomes" id="UP000664048">
    <property type="component" value="Unassembled WGS sequence"/>
</dbReference>
<keyword evidence="8" id="KW-1185">Reference proteome</keyword>
<dbReference type="FunFam" id="3.40.309.10:FF:000012">
    <property type="entry name" value="Betaine aldehyde dehydrogenase"/>
    <property type="match status" value="1"/>
</dbReference>
<evidence type="ECO:0000313" key="6">
    <source>
        <dbReference type="EMBL" id="WFN19224.1"/>
    </source>
</evidence>
<evidence type="ECO:0000313" key="8">
    <source>
        <dbReference type="Proteomes" id="UP000664048"/>
    </source>
</evidence>
<evidence type="ECO:0000313" key="5">
    <source>
        <dbReference type="EMBL" id="MBO1832373.1"/>
    </source>
</evidence>
<dbReference type="Pfam" id="PF00171">
    <property type="entry name" value="Aldedh"/>
    <property type="match status" value="1"/>
</dbReference>
<dbReference type="EMBL" id="CP090641">
    <property type="protein sequence ID" value="WFN19224.1"/>
    <property type="molecule type" value="Genomic_DNA"/>
</dbReference>
<dbReference type="InterPro" id="IPR016162">
    <property type="entry name" value="Ald_DH_N"/>
</dbReference>
<dbReference type="InterPro" id="IPR016163">
    <property type="entry name" value="Ald_DH_C"/>
</dbReference>
<proteinExistence type="inferred from homology"/>
<dbReference type="InterPro" id="IPR015590">
    <property type="entry name" value="Aldehyde_DH_dom"/>
</dbReference>
<dbReference type="RefSeq" id="WP_039340461.1">
    <property type="nucleotide sequence ID" value="NZ_AP018357.1"/>
</dbReference>
<evidence type="ECO:0000259" key="3">
    <source>
        <dbReference type="Pfam" id="PF00171"/>
    </source>
</evidence>
<reference evidence="4" key="1">
    <citation type="submission" date="2021-01" db="EMBL/GenBank/DDBJ databases">
        <title>Outbreak of Burkholderia contaminns endophthalmitis traced to a clinical ventilation system.</title>
        <authorList>
            <person name="Lipuma J."/>
            <person name="Spilker T."/>
            <person name="Kratholm J."/>
        </authorList>
    </citation>
    <scope>NUCLEOTIDE SEQUENCE</scope>
    <source>
        <strain evidence="4">HI4954</strain>
    </source>
</reference>
<dbReference type="Proteomes" id="UP001220209">
    <property type="component" value="Chromosome 2"/>
</dbReference>
<dbReference type="InterPro" id="IPR016160">
    <property type="entry name" value="Ald_DH_CS_CYS"/>
</dbReference>
<dbReference type="Gene3D" id="3.40.309.10">
    <property type="entry name" value="Aldehyde Dehydrogenase, Chain A, domain 2"/>
    <property type="match status" value="1"/>
</dbReference>
<keyword evidence="2" id="KW-0560">Oxidoreductase</keyword>
<dbReference type="PANTHER" id="PTHR11699">
    <property type="entry name" value="ALDEHYDE DEHYDROGENASE-RELATED"/>
    <property type="match status" value="1"/>
</dbReference>
<dbReference type="AlphaFoldDB" id="A0A1E3FI76"/>
<dbReference type="Gene3D" id="3.40.605.10">
    <property type="entry name" value="Aldehyde Dehydrogenase, Chain A, domain 1"/>
    <property type="match status" value="1"/>
</dbReference>
<dbReference type="EMBL" id="JAENIB010000004">
    <property type="protein sequence ID" value="MBK1931080.1"/>
    <property type="molecule type" value="Genomic_DNA"/>
</dbReference>
<dbReference type="FunFam" id="3.40.605.10:FF:000001">
    <property type="entry name" value="Aldehyde dehydrogenase 1"/>
    <property type="match status" value="1"/>
</dbReference>
<gene>
    <name evidence="5" type="ORF">J4M89_23605</name>
    <name evidence="4" type="ORF">JIN94_14430</name>
    <name evidence="6" type="ORF">LXE91_24945</name>
</gene>
<evidence type="ECO:0000313" key="9">
    <source>
        <dbReference type="Proteomes" id="UP001220209"/>
    </source>
</evidence>
<dbReference type="Proteomes" id="UP000611459">
    <property type="component" value="Unassembled WGS sequence"/>
</dbReference>
<accession>A0A1E3FI76</accession>
<organism evidence="4 7">
    <name type="scientific">Burkholderia contaminans</name>
    <dbReference type="NCBI Taxonomy" id="488447"/>
    <lineage>
        <taxon>Bacteria</taxon>
        <taxon>Pseudomonadati</taxon>
        <taxon>Pseudomonadota</taxon>
        <taxon>Betaproteobacteria</taxon>
        <taxon>Burkholderiales</taxon>
        <taxon>Burkholderiaceae</taxon>
        <taxon>Burkholderia</taxon>
        <taxon>Burkholderia cepacia complex</taxon>
    </lineage>
</organism>
<comment type="similarity">
    <text evidence="1">Belongs to the aldehyde dehydrogenase family.</text>
</comment>
<reference evidence="6 9" key="3">
    <citation type="submission" date="2021-12" db="EMBL/GenBank/DDBJ databases">
        <title>Genomic and phenotypic characterization of three Burkholderia contaminans isolates recovered from different sources.</title>
        <authorList>
            <person name="Lopez De Volder A."/>
            <person name="Fan Y."/>
            <person name="Nunvar J."/>
            <person name="Herrera T."/>
            <person name="Timp W."/>
            <person name="Degrossi J."/>
        </authorList>
    </citation>
    <scope>NUCLEOTIDE SEQUENCE [LARGE SCALE GENOMIC DNA]</scope>
    <source>
        <strain evidence="6 9">LMG 23361</strain>
    </source>
</reference>
<evidence type="ECO:0000256" key="2">
    <source>
        <dbReference type="ARBA" id="ARBA00023002"/>
    </source>
</evidence>
<dbReference type="InterPro" id="IPR016161">
    <property type="entry name" value="Ald_DH/histidinol_DH"/>
</dbReference>
<evidence type="ECO:0000313" key="4">
    <source>
        <dbReference type="EMBL" id="MBK1931080.1"/>
    </source>
</evidence>
<feature type="domain" description="Aldehyde dehydrogenase" evidence="3">
    <location>
        <begin position="32"/>
        <end position="495"/>
    </location>
</feature>
<dbReference type="SUPFAM" id="SSF53720">
    <property type="entry name" value="ALDH-like"/>
    <property type="match status" value="1"/>
</dbReference>
<name>A0A1E3FI76_9BURK</name>